<keyword evidence="2" id="KW-1185">Reference proteome</keyword>
<organism evidence="1 2">
    <name type="scientific">Halobacillus locisalis</name>
    <dbReference type="NCBI Taxonomy" id="220753"/>
    <lineage>
        <taxon>Bacteria</taxon>
        <taxon>Bacillati</taxon>
        <taxon>Bacillota</taxon>
        <taxon>Bacilli</taxon>
        <taxon>Bacillales</taxon>
        <taxon>Bacillaceae</taxon>
        <taxon>Halobacillus</taxon>
    </lineage>
</organism>
<comment type="caution">
    <text evidence="1">The sequence shown here is derived from an EMBL/GenBank/DDBJ whole genome shotgun (WGS) entry which is preliminary data.</text>
</comment>
<dbReference type="EMBL" id="JACEFG010000001">
    <property type="protein sequence ID" value="MBA2174197.1"/>
    <property type="molecule type" value="Genomic_DNA"/>
</dbReference>
<gene>
    <name evidence="1" type="ORF">H0266_04690</name>
</gene>
<accession>A0A838CQ52</accession>
<proteinExistence type="predicted"/>
<name>A0A838CQ52_9BACI</name>
<dbReference type="Proteomes" id="UP000571017">
    <property type="component" value="Unassembled WGS sequence"/>
</dbReference>
<evidence type="ECO:0000313" key="2">
    <source>
        <dbReference type="Proteomes" id="UP000571017"/>
    </source>
</evidence>
<evidence type="ECO:0000313" key="1">
    <source>
        <dbReference type="EMBL" id="MBA2174197.1"/>
    </source>
</evidence>
<dbReference type="RefSeq" id="WP_181471207.1">
    <property type="nucleotide sequence ID" value="NZ_JACEFG010000001.1"/>
</dbReference>
<reference evidence="1 2" key="1">
    <citation type="journal article" date="2004" name="Extremophiles">
        <title>Halobacillus locisalis sp. nov., a halophilic bacterium isolated from a marine solar saltern of the Yellow Sea in Korea.</title>
        <authorList>
            <person name="Yoon J.H."/>
            <person name="Kang K.H."/>
            <person name="Oh T.K."/>
            <person name="Park Y.H."/>
        </authorList>
    </citation>
    <scope>NUCLEOTIDE SEQUENCE [LARGE SCALE GENOMIC DNA]</scope>
    <source>
        <strain evidence="1 2">KCTC 3788</strain>
    </source>
</reference>
<dbReference type="AlphaFoldDB" id="A0A838CQ52"/>
<sequence length="76" mass="8942">MKRVKMLRSEESTPFRSEIFDKTVVIAMMTKVIEPIDCLNRREKSLSGSKMMESFQNLRDSSLSQCLSKWMTRILH</sequence>
<protein>
    <submittedName>
        <fullName evidence="1">Uncharacterized protein</fullName>
    </submittedName>
</protein>